<evidence type="ECO:0000313" key="3">
    <source>
        <dbReference type="Proteomes" id="UP001620295"/>
    </source>
</evidence>
<gene>
    <name evidence="2" type="ORF">ACI2L5_02135</name>
</gene>
<keyword evidence="3" id="KW-1185">Reference proteome</keyword>
<dbReference type="RefSeq" id="WP_358703431.1">
    <property type="nucleotide sequence ID" value="NZ_JBFACG010000010.1"/>
</dbReference>
<organism evidence="2 3">
    <name type="scientific">Streptomyces milbemycinicus</name>
    <dbReference type="NCBI Taxonomy" id="476552"/>
    <lineage>
        <taxon>Bacteria</taxon>
        <taxon>Bacillati</taxon>
        <taxon>Actinomycetota</taxon>
        <taxon>Actinomycetes</taxon>
        <taxon>Kitasatosporales</taxon>
        <taxon>Streptomycetaceae</taxon>
        <taxon>Streptomyces</taxon>
    </lineage>
</organism>
<evidence type="ECO:0000256" key="1">
    <source>
        <dbReference type="SAM" id="Phobius"/>
    </source>
</evidence>
<keyword evidence="1" id="KW-0472">Membrane</keyword>
<proteinExistence type="predicted"/>
<reference evidence="2 3" key="1">
    <citation type="submission" date="2024-11" db="EMBL/GenBank/DDBJ databases">
        <title>The Natural Products Discovery Center: Release of the First 8490 Sequenced Strains for Exploring Actinobacteria Biosynthetic Diversity.</title>
        <authorList>
            <person name="Kalkreuter E."/>
            <person name="Kautsar S.A."/>
            <person name="Yang D."/>
            <person name="Bader C.D."/>
            <person name="Teijaro C.N."/>
            <person name="Fluegel L."/>
            <person name="Davis C.M."/>
            <person name="Simpson J.R."/>
            <person name="Lauterbach L."/>
            <person name="Steele A.D."/>
            <person name="Gui C."/>
            <person name="Meng S."/>
            <person name="Li G."/>
            <person name="Viehrig K."/>
            <person name="Ye F."/>
            <person name="Su P."/>
            <person name="Kiefer A.F."/>
            <person name="Nichols A."/>
            <person name="Cepeda A.J."/>
            <person name="Yan W."/>
            <person name="Fan B."/>
            <person name="Jiang Y."/>
            <person name="Adhikari A."/>
            <person name="Zheng C.-J."/>
            <person name="Schuster L."/>
            <person name="Cowan T.M."/>
            <person name="Smanski M.J."/>
            <person name="Chevrette M.G."/>
            <person name="De Carvalho L.P.S."/>
            <person name="Shen B."/>
        </authorList>
    </citation>
    <scope>NUCLEOTIDE SEQUENCE [LARGE SCALE GENOMIC DNA]</scope>
    <source>
        <strain evidence="2 3">NPDC020863</strain>
    </source>
</reference>
<name>A0ABW8LDZ8_9ACTN</name>
<comment type="caution">
    <text evidence="2">The sequence shown here is derived from an EMBL/GenBank/DDBJ whole genome shotgun (WGS) entry which is preliminary data.</text>
</comment>
<sequence length="373" mass="40740">MASGLDTQQITICPGEGNFTRGAGRVRGTAKGEENTMEWQWAQGAMFGYFYPDFKGRYPEASFVLAENEYTRLLTNLTGPDRLLGRLVKEFRRDFKAGGQLRPDILGFCARPPQAGPIVLELLEVSTANQAVPTLRDDIGYKLNKFEQIIRRLDPDIKEGFSLTSYSVQAGASKWRPIPMYQRIVPLPPYTDEQGNKYVEWICFQPTFNRNWPYGIDGLLLYEIHRMPYNSDLAVVRKLIDEEKRRRAAARTPYGVTLTPWLNEEYLNRMPRDRDALRLAAAVMGVGLLALLAIELLPVVAGLELGAAAVGTGLAEAGAGAGAGVAAEAGEVGAAALAARSSAMPTALETAGKWLSALGRRLVLSPKPALAPG</sequence>
<feature type="transmembrane region" description="Helical" evidence="1">
    <location>
        <begin position="276"/>
        <end position="294"/>
    </location>
</feature>
<evidence type="ECO:0000313" key="2">
    <source>
        <dbReference type="EMBL" id="MFK4263728.1"/>
    </source>
</evidence>
<dbReference type="Proteomes" id="UP001620295">
    <property type="component" value="Unassembled WGS sequence"/>
</dbReference>
<keyword evidence="1" id="KW-1133">Transmembrane helix</keyword>
<protein>
    <submittedName>
        <fullName evidence="2">Uncharacterized protein</fullName>
    </submittedName>
</protein>
<accession>A0ABW8LDZ8</accession>
<keyword evidence="1" id="KW-0812">Transmembrane</keyword>
<dbReference type="EMBL" id="JBJDQH010000001">
    <property type="protein sequence ID" value="MFK4263728.1"/>
    <property type="molecule type" value="Genomic_DNA"/>
</dbReference>